<organism evidence="1 2">
    <name type="scientific">Pleurodeles waltl</name>
    <name type="common">Iberian ribbed newt</name>
    <dbReference type="NCBI Taxonomy" id="8319"/>
    <lineage>
        <taxon>Eukaryota</taxon>
        <taxon>Metazoa</taxon>
        <taxon>Chordata</taxon>
        <taxon>Craniata</taxon>
        <taxon>Vertebrata</taxon>
        <taxon>Euteleostomi</taxon>
        <taxon>Amphibia</taxon>
        <taxon>Batrachia</taxon>
        <taxon>Caudata</taxon>
        <taxon>Salamandroidea</taxon>
        <taxon>Salamandridae</taxon>
        <taxon>Pleurodelinae</taxon>
        <taxon>Pleurodeles</taxon>
    </lineage>
</organism>
<name>A0AAV7R5F7_PLEWA</name>
<comment type="caution">
    <text evidence="1">The sequence shown here is derived from an EMBL/GenBank/DDBJ whole genome shotgun (WGS) entry which is preliminary data.</text>
</comment>
<keyword evidence="2" id="KW-1185">Reference proteome</keyword>
<protein>
    <submittedName>
        <fullName evidence="1">Uncharacterized protein</fullName>
    </submittedName>
</protein>
<dbReference type="Proteomes" id="UP001066276">
    <property type="component" value="Chromosome 6"/>
</dbReference>
<evidence type="ECO:0000313" key="2">
    <source>
        <dbReference type="Proteomes" id="UP001066276"/>
    </source>
</evidence>
<proteinExistence type="predicted"/>
<sequence>MKACLKSRARARSGIARLQRSPGSLPPGVPVPGAMAFPCVASFCAWWARACRNRLHHA</sequence>
<evidence type="ECO:0000313" key="1">
    <source>
        <dbReference type="EMBL" id="KAJ1145895.1"/>
    </source>
</evidence>
<dbReference type="EMBL" id="JANPWB010000010">
    <property type="protein sequence ID" value="KAJ1145895.1"/>
    <property type="molecule type" value="Genomic_DNA"/>
</dbReference>
<accession>A0AAV7R5F7</accession>
<gene>
    <name evidence="1" type="ORF">NDU88_012178</name>
</gene>
<feature type="non-terminal residue" evidence="1">
    <location>
        <position position="58"/>
    </location>
</feature>
<reference evidence="1" key="1">
    <citation type="journal article" date="2022" name="bioRxiv">
        <title>Sequencing and chromosome-scale assembly of the giantPleurodeles waltlgenome.</title>
        <authorList>
            <person name="Brown T."/>
            <person name="Elewa A."/>
            <person name="Iarovenko S."/>
            <person name="Subramanian E."/>
            <person name="Araus A.J."/>
            <person name="Petzold A."/>
            <person name="Susuki M."/>
            <person name="Suzuki K.-i.T."/>
            <person name="Hayashi T."/>
            <person name="Toyoda A."/>
            <person name="Oliveira C."/>
            <person name="Osipova E."/>
            <person name="Leigh N.D."/>
            <person name="Simon A."/>
            <person name="Yun M.H."/>
        </authorList>
    </citation>
    <scope>NUCLEOTIDE SEQUENCE</scope>
    <source>
        <strain evidence="1">20211129_DDA</strain>
        <tissue evidence="1">Liver</tissue>
    </source>
</reference>
<dbReference type="AlphaFoldDB" id="A0AAV7R5F7"/>